<evidence type="ECO:0000256" key="1">
    <source>
        <dbReference type="SAM" id="Phobius"/>
    </source>
</evidence>
<keyword evidence="3" id="KW-1185">Reference proteome</keyword>
<protein>
    <submittedName>
        <fullName evidence="2">Uncharacterized protein</fullName>
    </submittedName>
</protein>
<accession>A0A853IAS5</accession>
<proteinExistence type="predicted"/>
<gene>
    <name evidence="2" type="ORF">H0A36_10010</name>
</gene>
<evidence type="ECO:0000313" key="2">
    <source>
        <dbReference type="EMBL" id="NYZ66345.1"/>
    </source>
</evidence>
<keyword evidence="1" id="KW-0472">Membrane</keyword>
<dbReference type="Proteomes" id="UP000569732">
    <property type="component" value="Unassembled WGS sequence"/>
</dbReference>
<dbReference type="RefSeq" id="WP_180568369.1">
    <property type="nucleotide sequence ID" value="NZ_JACCKB010000012.1"/>
</dbReference>
<evidence type="ECO:0000313" key="3">
    <source>
        <dbReference type="Proteomes" id="UP000569732"/>
    </source>
</evidence>
<dbReference type="EMBL" id="JACCKB010000012">
    <property type="protein sequence ID" value="NYZ66345.1"/>
    <property type="molecule type" value="Genomic_DNA"/>
</dbReference>
<reference evidence="2 3" key="1">
    <citation type="submission" date="2020-07" db="EMBL/GenBank/DDBJ databases">
        <title>Endozoicomonas sp. nov., isolated from sediment.</title>
        <authorList>
            <person name="Gu T."/>
        </authorList>
    </citation>
    <scope>NUCLEOTIDE SEQUENCE [LARGE SCALE GENOMIC DNA]</scope>
    <source>
        <strain evidence="2 3">SM1973</strain>
    </source>
</reference>
<organism evidence="2 3">
    <name type="scientific">Spartinivicinus marinus</name>
    <dbReference type="NCBI Taxonomy" id="2994442"/>
    <lineage>
        <taxon>Bacteria</taxon>
        <taxon>Pseudomonadati</taxon>
        <taxon>Pseudomonadota</taxon>
        <taxon>Gammaproteobacteria</taxon>
        <taxon>Oceanospirillales</taxon>
        <taxon>Zooshikellaceae</taxon>
        <taxon>Spartinivicinus</taxon>
    </lineage>
</organism>
<feature type="transmembrane region" description="Helical" evidence="1">
    <location>
        <begin position="72"/>
        <end position="91"/>
    </location>
</feature>
<name>A0A853IAS5_9GAMM</name>
<keyword evidence="1" id="KW-1133">Transmembrane helix</keyword>
<sequence length="123" mass="13321">MKVNFLVIVLGVIALVFALIADYGSQHWFEGETLHQAYLNVKGELMPNSTKTEPAFKAPVSPIIDLLSLVKYLYALAAMLGVIGLTTAVVRRIKGIKSLANRIGLATNAAGLIIVCFIPNPWL</sequence>
<comment type="caution">
    <text evidence="2">The sequence shown here is derived from an EMBL/GenBank/DDBJ whole genome shotgun (WGS) entry which is preliminary data.</text>
</comment>
<dbReference type="AlphaFoldDB" id="A0A853IAS5"/>
<keyword evidence="1" id="KW-0812">Transmembrane</keyword>
<feature type="transmembrane region" description="Helical" evidence="1">
    <location>
        <begin position="103"/>
        <end position="122"/>
    </location>
</feature>